<comment type="caution">
    <text evidence="2">The sequence shown here is derived from an EMBL/GenBank/DDBJ whole genome shotgun (WGS) entry which is preliminary data.</text>
</comment>
<sequence length="166" mass="17943">MLPCPTALGPDESRPGGISPRPSGYPTSVELVPRTAQLKGLTCILDEAVALQIMTDRAVAACGEPGPVPGQTARDCHRQSVALHRLLGRLRSLPLTDPDLVAAQHRAGRLLVCQQWMVRQALNLAFTMHPDPRTEAARLGLNGLGRPADDLRRLRDRLRDQAPAGN</sequence>
<name>A0ABP7KAU1_9ACTN</name>
<dbReference type="EMBL" id="BAAAZA010000010">
    <property type="protein sequence ID" value="GAA3871398.1"/>
    <property type="molecule type" value="Genomic_DNA"/>
</dbReference>
<gene>
    <name evidence="2" type="ORF">GCM10022207_41000</name>
</gene>
<organism evidence="2 3">
    <name type="scientific">Streptomyces lannensis</name>
    <dbReference type="NCBI Taxonomy" id="766498"/>
    <lineage>
        <taxon>Bacteria</taxon>
        <taxon>Bacillati</taxon>
        <taxon>Actinomycetota</taxon>
        <taxon>Actinomycetes</taxon>
        <taxon>Kitasatosporales</taxon>
        <taxon>Streptomycetaceae</taxon>
        <taxon>Streptomyces</taxon>
    </lineage>
</organism>
<evidence type="ECO:0000313" key="3">
    <source>
        <dbReference type="Proteomes" id="UP001501563"/>
    </source>
</evidence>
<dbReference type="Proteomes" id="UP001501563">
    <property type="component" value="Unassembled WGS sequence"/>
</dbReference>
<keyword evidence="3" id="KW-1185">Reference proteome</keyword>
<evidence type="ECO:0000313" key="2">
    <source>
        <dbReference type="EMBL" id="GAA3871398.1"/>
    </source>
</evidence>
<protein>
    <submittedName>
        <fullName evidence="2">Uncharacterized protein</fullName>
    </submittedName>
</protein>
<feature type="region of interest" description="Disordered" evidence="1">
    <location>
        <begin position="1"/>
        <end position="26"/>
    </location>
</feature>
<evidence type="ECO:0000256" key="1">
    <source>
        <dbReference type="SAM" id="MobiDB-lite"/>
    </source>
</evidence>
<reference evidence="3" key="1">
    <citation type="journal article" date="2019" name="Int. J. Syst. Evol. Microbiol.">
        <title>The Global Catalogue of Microorganisms (GCM) 10K type strain sequencing project: providing services to taxonomists for standard genome sequencing and annotation.</title>
        <authorList>
            <consortium name="The Broad Institute Genomics Platform"/>
            <consortium name="The Broad Institute Genome Sequencing Center for Infectious Disease"/>
            <person name="Wu L."/>
            <person name="Ma J."/>
        </authorList>
    </citation>
    <scope>NUCLEOTIDE SEQUENCE [LARGE SCALE GENOMIC DNA]</scope>
    <source>
        <strain evidence="3">JCM 16578</strain>
    </source>
</reference>
<accession>A0ABP7KAU1</accession>
<proteinExistence type="predicted"/>